<dbReference type="PANTHER" id="PTHR12128">
    <property type="entry name" value="DIHYDRODIPICOLINATE SYNTHASE"/>
    <property type="match status" value="1"/>
</dbReference>
<dbReference type="PIRSF" id="PIRSF001365">
    <property type="entry name" value="DHDPS"/>
    <property type="match status" value="1"/>
</dbReference>
<dbReference type="SUPFAM" id="SSF51569">
    <property type="entry name" value="Aldolase"/>
    <property type="match status" value="2"/>
</dbReference>
<dbReference type="RefSeq" id="WP_348268895.1">
    <property type="nucleotide sequence ID" value="NZ_CP121194.1"/>
</dbReference>
<dbReference type="Pfam" id="PF00701">
    <property type="entry name" value="DHDPS"/>
    <property type="match status" value="2"/>
</dbReference>
<dbReference type="Gene3D" id="3.20.20.70">
    <property type="entry name" value="Aldolase class I"/>
    <property type="match status" value="1"/>
</dbReference>
<proteinExistence type="inferred from homology"/>
<feature type="binding site" evidence="4">
    <location>
        <position position="263"/>
    </location>
    <ligand>
        <name>pyruvate</name>
        <dbReference type="ChEBI" id="CHEBI:15361"/>
    </ligand>
</feature>
<dbReference type="GO" id="GO:0047448">
    <property type="term" value="F:5-dehydro-4-deoxyglucarate dehydratase activity"/>
    <property type="evidence" value="ECO:0007669"/>
    <property type="project" value="UniProtKB-EC"/>
</dbReference>
<dbReference type="EMBL" id="CP121195">
    <property type="protein sequence ID" value="XBH14885.1"/>
    <property type="molecule type" value="Genomic_DNA"/>
</dbReference>
<dbReference type="InterPro" id="IPR002220">
    <property type="entry name" value="DapA-like"/>
</dbReference>
<dbReference type="InterPro" id="IPR013785">
    <property type="entry name" value="Aldolase_TIM"/>
</dbReference>
<keyword evidence="2 3" id="KW-0456">Lyase</keyword>
<dbReference type="AlphaFoldDB" id="A0AAU7DCS6"/>
<name>A0AAU7DCS6_9BACT</name>
<evidence type="ECO:0000313" key="5">
    <source>
        <dbReference type="EMBL" id="XBH11403.1"/>
    </source>
</evidence>
<comment type="similarity">
    <text evidence="1 3">Belongs to the DapA family.</text>
</comment>
<sequence>MLLEGLHLPLTTPFYPDGRLNLHKLEQNVASYSKTPVAGLAVLSTHGEPTMLSDEETRQVLQVAIKAASAEKVMLAGVSRDSVLQTFTLTNYAASLSYDAALIAPPSFLQTGDGAKRTRELLTYFQSVADQSALPIVLNATMSLPIEVIIELASHPRVIALLDSVATPERVAHLKRATASIKHDVTVTSIFSAVTSRMLAQREAATMLSADMLMGDGAALALALSPPAPNALKTRTKAVGFQILAGTTTTMLDALLAGAVGVMPAFAASAPQACYEVLAAWKDGDRGLAEEKQERLQSAAKYLEEDLGVAAIKFGCDLNGYFGGLPRLPLLPLSGEDRTRIESLMHSLRN</sequence>
<dbReference type="EMBL" id="CP121194">
    <property type="protein sequence ID" value="XBH11403.1"/>
    <property type="molecule type" value="Genomic_DNA"/>
</dbReference>
<accession>A0AAU7D2D4</accession>
<organism evidence="6">
    <name type="scientific">Edaphobacter paludis</name>
    <dbReference type="NCBI Taxonomy" id="3035702"/>
    <lineage>
        <taxon>Bacteria</taxon>
        <taxon>Pseudomonadati</taxon>
        <taxon>Acidobacteriota</taxon>
        <taxon>Terriglobia</taxon>
        <taxon>Terriglobales</taxon>
        <taxon>Acidobacteriaceae</taxon>
        <taxon>Edaphobacter</taxon>
    </lineage>
</organism>
<gene>
    <name evidence="5" type="ORF">P4G45_06685</name>
    <name evidence="6" type="ORF">P8936_06920</name>
</gene>
<protein>
    <submittedName>
        <fullName evidence="6">Dihydrodipicolinate synthase family protein</fullName>
        <ecNumber evidence="6">4.1.3.3</ecNumber>
        <ecNumber evidence="6">4.2.1.41</ecNumber>
        <ecNumber evidence="6">4.3.3.7</ecNumber>
    </submittedName>
</protein>
<dbReference type="KEGG" id="epl:P4G45_06685"/>
<dbReference type="CDD" id="cd00408">
    <property type="entry name" value="DHDPS-like"/>
    <property type="match status" value="1"/>
</dbReference>
<dbReference type="GO" id="GO:0008840">
    <property type="term" value="F:4-hydroxy-tetrahydrodipicolinate synthase activity"/>
    <property type="evidence" value="ECO:0007669"/>
    <property type="project" value="UniProtKB-EC"/>
</dbReference>
<dbReference type="PANTHER" id="PTHR12128:SF66">
    <property type="entry name" value="4-HYDROXY-2-OXOGLUTARATE ALDOLASE, MITOCHONDRIAL"/>
    <property type="match status" value="1"/>
</dbReference>
<dbReference type="EC" id="4.1.3.3" evidence="6"/>
<evidence type="ECO:0000256" key="2">
    <source>
        <dbReference type="ARBA" id="ARBA00023239"/>
    </source>
</evidence>
<evidence type="ECO:0000256" key="3">
    <source>
        <dbReference type="PIRNR" id="PIRNR001365"/>
    </source>
</evidence>
<evidence type="ECO:0000256" key="4">
    <source>
        <dbReference type="PIRSR" id="PIRSR001365-2"/>
    </source>
</evidence>
<evidence type="ECO:0000313" key="6">
    <source>
        <dbReference type="EMBL" id="XBH14885.1"/>
    </source>
</evidence>
<dbReference type="SMART" id="SM01130">
    <property type="entry name" value="DHDPS"/>
    <property type="match status" value="1"/>
</dbReference>
<accession>A0AAU7DCS6</accession>
<dbReference type="GO" id="GO:0008747">
    <property type="term" value="F:N-acetylneuraminate lyase activity"/>
    <property type="evidence" value="ECO:0007669"/>
    <property type="project" value="UniProtKB-EC"/>
</dbReference>
<evidence type="ECO:0000256" key="1">
    <source>
        <dbReference type="ARBA" id="ARBA00007592"/>
    </source>
</evidence>
<dbReference type="EC" id="4.3.3.7" evidence="6"/>
<reference evidence="6" key="1">
    <citation type="submission" date="2023-03" db="EMBL/GenBank/DDBJ databases">
        <title>Edaphobacter sp.</title>
        <authorList>
            <person name="Huber K.J."/>
            <person name="Papendorf J."/>
            <person name="Pilke C."/>
            <person name="Bunk B."/>
            <person name="Sproeer C."/>
            <person name="Pester M."/>
        </authorList>
    </citation>
    <scope>NUCLEOTIDE SEQUENCE</scope>
    <source>
        <strain evidence="5">DSM 109919</strain>
        <strain evidence="6">DSM 109920</strain>
    </source>
</reference>
<dbReference type="EC" id="4.2.1.41" evidence="6"/>